<reference evidence="2" key="1">
    <citation type="submission" date="2022-11" db="UniProtKB">
        <authorList>
            <consortium name="WormBaseParasite"/>
        </authorList>
    </citation>
    <scope>IDENTIFICATION</scope>
</reference>
<name>A0A915ISJ8_ROMCU</name>
<dbReference type="Proteomes" id="UP000887565">
    <property type="component" value="Unplaced"/>
</dbReference>
<evidence type="ECO:0000313" key="2">
    <source>
        <dbReference type="WBParaSite" id="nRc.2.0.1.t16791-RA"/>
    </source>
</evidence>
<keyword evidence="1" id="KW-1185">Reference proteome</keyword>
<organism evidence="1 2">
    <name type="scientific">Romanomermis culicivorax</name>
    <name type="common">Nematode worm</name>
    <dbReference type="NCBI Taxonomy" id="13658"/>
    <lineage>
        <taxon>Eukaryota</taxon>
        <taxon>Metazoa</taxon>
        <taxon>Ecdysozoa</taxon>
        <taxon>Nematoda</taxon>
        <taxon>Enoplea</taxon>
        <taxon>Dorylaimia</taxon>
        <taxon>Mermithida</taxon>
        <taxon>Mermithoidea</taxon>
        <taxon>Mermithidae</taxon>
        <taxon>Romanomermis</taxon>
    </lineage>
</organism>
<protein>
    <submittedName>
        <fullName evidence="2">Uncharacterized protein</fullName>
    </submittedName>
</protein>
<sequence length="71" mass="8024">MSNSITSGAKMAVTELVGAETVWRQNGWCRAVIFRLPPITSANDIQLIESYLKKYDMTICDKQDHQHGPEE</sequence>
<accession>A0A915ISJ8</accession>
<dbReference type="WBParaSite" id="nRc.2.0.1.t16791-RA">
    <property type="protein sequence ID" value="nRc.2.0.1.t16791-RA"/>
    <property type="gene ID" value="nRc.2.0.1.g16791"/>
</dbReference>
<dbReference type="AlphaFoldDB" id="A0A915ISJ8"/>
<evidence type="ECO:0000313" key="1">
    <source>
        <dbReference type="Proteomes" id="UP000887565"/>
    </source>
</evidence>
<proteinExistence type="predicted"/>